<protein>
    <recommendedName>
        <fullName evidence="3">NERD domain-containing protein</fullName>
    </recommendedName>
</protein>
<keyword evidence="2" id="KW-1185">Reference proteome</keyword>
<reference evidence="2" key="1">
    <citation type="journal article" date="2019" name="Int. J. Syst. Evol. Microbiol.">
        <title>The Global Catalogue of Microorganisms (GCM) 10K type strain sequencing project: providing services to taxonomists for standard genome sequencing and annotation.</title>
        <authorList>
            <consortium name="The Broad Institute Genomics Platform"/>
            <consortium name="The Broad Institute Genome Sequencing Center for Infectious Disease"/>
            <person name="Wu L."/>
            <person name="Ma J."/>
        </authorList>
    </citation>
    <scope>NUCLEOTIDE SEQUENCE [LARGE SCALE GENOMIC DNA]</scope>
    <source>
        <strain evidence="2">JCM 17441</strain>
    </source>
</reference>
<evidence type="ECO:0000313" key="1">
    <source>
        <dbReference type="EMBL" id="GAA4244149.1"/>
    </source>
</evidence>
<comment type="caution">
    <text evidence="1">The sequence shown here is derived from an EMBL/GenBank/DDBJ whole genome shotgun (WGS) entry which is preliminary data.</text>
</comment>
<dbReference type="EMBL" id="BAABAT010000001">
    <property type="protein sequence ID" value="GAA4244149.1"/>
    <property type="molecule type" value="Genomic_DNA"/>
</dbReference>
<name>A0ABP8CWC4_9ACTN</name>
<proteinExistence type="predicted"/>
<gene>
    <name evidence="1" type="ORF">GCM10022255_006070</name>
</gene>
<evidence type="ECO:0008006" key="3">
    <source>
        <dbReference type="Google" id="ProtNLM"/>
    </source>
</evidence>
<organism evidence="1 2">
    <name type="scientific">Dactylosporangium darangshiense</name>
    <dbReference type="NCBI Taxonomy" id="579108"/>
    <lineage>
        <taxon>Bacteria</taxon>
        <taxon>Bacillati</taxon>
        <taxon>Actinomycetota</taxon>
        <taxon>Actinomycetes</taxon>
        <taxon>Micromonosporales</taxon>
        <taxon>Micromonosporaceae</taxon>
        <taxon>Dactylosporangium</taxon>
    </lineage>
</organism>
<dbReference type="Proteomes" id="UP001500620">
    <property type="component" value="Unassembled WGS sequence"/>
</dbReference>
<accession>A0ABP8CWC4</accession>
<sequence>MCDMTDVLYRGQDSQPEGFEERVIVDAGRPTPIDWVRTRRAERETRREEAAHSRLYRRIGTLIGHLGDEWHVLDLRELAGAERTGFLAVGPGGVFAVTVKDHGRSRVSFAGDVVQIDGKRPRYVEEARREAKAAAEALSRSAGVSIPVMPVLAFAGSGKISFYGVPKGCLVTAYHELPRILNARGHRLAAETVDKVFALAALPGTWFRPDYGDLAEDYRWYRDGEQVGTDKRGHSE</sequence>
<evidence type="ECO:0000313" key="2">
    <source>
        <dbReference type="Proteomes" id="UP001500620"/>
    </source>
</evidence>